<keyword evidence="5" id="KW-0732">Signal</keyword>
<feature type="chain" id="PRO_5037064088" evidence="5">
    <location>
        <begin position="28"/>
        <end position="1202"/>
    </location>
</feature>
<evidence type="ECO:0000256" key="4">
    <source>
        <dbReference type="PROSITE-ProRule" id="PRU00433"/>
    </source>
</evidence>
<reference evidence="7" key="1">
    <citation type="submission" date="2021-04" db="EMBL/GenBank/DDBJ databases">
        <title>Luteolibacter sp. 32A isolated from the skin of an Anderson's salamander (Ambystoma andersonii).</title>
        <authorList>
            <person name="Spergser J."/>
            <person name="Busse H.-J."/>
        </authorList>
    </citation>
    <scope>NUCLEOTIDE SEQUENCE</scope>
    <source>
        <strain evidence="7">32A</strain>
    </source>
</reference>
<evidence type="ECO:0000256" key="5">
    <source>
        <dbReference type="SAM" id="SignalP"/>
    </source>
</evidence>
<accession>A0A975PFK3</accession>
<dbReference type="PANTHER" id="PTHR33546">
    <property type="entry name" value="LARGE, MULTIFUNCTIONAL SECRETED PROTEIN-RELATED"/>
    <property type="match status" value="1"/>
</dbReference>
<dbReference type="SUPFAM" id="SSF50952">
    <property type="entry name" value="Soluble quinoprotein glucose dehydrogenase"/>
    <property type="match status" value="1"/>
</dbReference>
<evidence type="ECO:0000256" key="2">
    <source>
        <dbReference type="ARBA" id="ARBA00022723"/>
    </source>
</evidence>
<proteinExistence type="predicted"/>
<keyword evidence="1 4" id="KW-0349">Heme</keyword>
<keyword evidence="3 4" id="KW-0408">Iron</keyword>
<dbReference type="Gene3D" id="1.10.760.10">
    <property type="entry name" value="Cytochrome c-like domain"/>
    <property type="match status" value="1"/>
</dbReference>
<evidence type="ECO:0000313" key="7">
    <source>
        <dbReference type="EMBL" id="QUE52074.1"/>
    </source>
</evidence>
<dbReference type="Gene3D" id="2.60.120.260">
    <property type="entry name" value="Galactose-binding domain-like"/>
    <property type="match status" value="1"/>
</dbReference>
<dbReference type="GO" id="GO:0046872">
    <property type="term" value="F:metal ion binding"/>
    <property type="evidence" value="ECO:0007669"/>
    <property type="project" value="UniProtKB-KW"/>
</dbReference>
<dbReference type="InterPro" id="IPR009056">
    <property type="entry name" value="Cyt_c-like_dom"/>
</dbReference>
<dbReference type="KEGG" id="lamb:KBB96_04090"/>
<sequence>MNLRPLFRFLLALLLPAMAGLIPVAHAAPQDGRRLEILFLGDDGHHKPIGCYRVLKQVYGPRGFNLTFVEDLKQITTAKLNQYDVLIVYANHEEVPVPPAIRPWVENGGALVALHSAVGCFHPSQDWFSLVGGQFASHETGVFSPKTIEPNDPLMKGLPALNCWDETYVHKNTTNDRRILQVREPMNKGETQPEPWTWTRTQGKGRVFYTASGHDMRCWSQPAWQELVYRGILWAANNRANGWRALNLPALTLYTPEIPNRSHPDVPMMQLQKPLSPTDSAKHAQVPAGTHLELFAAEPLVINPIAIDWDWKNRCWVMEAMDYPNDAPGQGKGQDRLVILEDTNGDGKADKRTVFAEGLKLGTAFTFANGGVVTTDGEEIVFLKDDNGDDKADTRRVLATGLGISDTHACTSHFRYGDDNWIYATVGYSGIAVKTTDGKVHKNGSGVFRFKSDLSDLEVLQSTTNNTWGLGFTNAGDVMGSTANNNPSWNLSIPNRYYEAWGMKPPQTPRADTSTTIFPITTDFTQVDQIDRYTAGAGHDFYTDTLAGMNLDDHDALVCEPTAHIVGLGRIRPSGSLFATDFRGNNLYASADAWSAPVEARPGPDGAVWIADWYNPIIQHNVVFRFYNPARKYDQPHSPYQTGAPGPGKGNAYVTPLRDRQHGRIWRVVPDGGARKLATLDQTNPKDLLYTLVGASRDERLMAQRLLVERGKTDVESELLRGLSMKKGVCQTAIIHTLEGLGLLKKDGPALEAVRKCLTDSDPLVVRHALLALGGTDAIVAKELPRLIASQQSPREQLFTLLAAADSPSDDAIGAAIAKAMPMDAPKTDSALLDAWRFAARRHAVPFLAGLLPQLQFENDPVAASLLPNGSFEEAAGDLPSGGWRAFQWVPSGTPRFTSAIVPEGRTGKALKLTSKEPTDSSVGITVKLEPERRYRLTAFIKTDLKTEGGRGAIINLHGSQSSTKPIEGTCDWTPVSFEFTSPKDGDCQINCTIGAFGKASGSAWFDELRIDRLTKSVYDLPQEAIEIATVAANGPDRDRLKTLLENSNTPAARHLLTVAMNQPTTAPKEAAKLPDHLVAGRDLYMKICVECHQPEGQGVTATFPPLAGSEWVKGDRATMTRIVLGGLTGKVSVAGTTYDSVMPGHFPHTNDELASVINYVRYQFGGLREEPVKASDIQSQRPKIDARKMVPWTVDELKAVH</sequence>
<evidence type="ECO:0000256" key="1">
    <source>
        <dbReference type="ARBA" id="ARBA00022617"/>
    </source>
</evidence>
<evidence type="ECO:0000259" key="6">
    <source>
        <dbReference type="PROSITE" id="PS51007"/>
    </source>
</evidence>
<dbReference type="GO" id="GO:0009055">
    <property type="term" value="F:electron transfer activity"/>
    <property type="evidence" value="ECO:0007669"/>
    <property type="project" value="InterPro"/>
</dbReference>
<dbReference type="InterPro" id="IPR011989">
    <property type="entry name" value="ARM-like"/>
</dbReference>
<dbReference type="PANTHER" id="PTHR33546:SF1">
    <property type="entry name" value="LARGE, MULTIFUNCTIONAL SECRETED PROTEIN"/>
    <property type="match status" value="1"/>
</dbReference>
<organism evidence="7 8">
    <name type="scientific">Luteolibacter ambystomatis</name>
    <dbReference type="NCBI Taxonomy" id="2824561"/>
    <lineage>
        <taxon>Bacteria</taxon>
        <taxon>Pseudomonadati</taxon>
        <taxon>Verrucomicrobiota</taxon>
        <taxon>Verrucomicrobiia</taxon>
        <taxon>Verrucomicrobiales</taxon>
        <taxon>Verrucomicrobiaceae</taxon>
        <taxon>Luteolibacter</taxon>
    </lineage>
</organism>
<dbReference type="SUPFAM" id="SSF52317">
    <property type="entry name" value="Class I glutamine amidotransferase-like"/>
    <property type="match status" value="1"/>
</dbReference>
<dbReference type="InterPro" id="IPR011041">
    <property type="entry name" value="Quinoprot_gluc/sorb_DH_b-prop"/>
</dbReference>
<keyword evidence="2 4" id="KW-0479">Metal-binding</keyword>
<evidence type="ECO:0000313" key="8">
    <source>
        <dbReference type="Proteomes" id="UP000676169"/>
    </source>
</evidence>
<dbReference type="GO" id="GO:0020037">
    <property type="term" value="F:heme binding"/>
    <property type="evidence" value="ECO:0007669"/>
    <property type="project" value="InterPro"/>
</dbReference>
<dbReference type="SUPFAM" id="SSF46626">
    <property type="entry name" value="Cytochrome c"/>
    <property type="match status" value="1"/>
</dbReference>
<dbReference type="Pfam" id="PF00034">
    <property type="entry name" value="Cytochrom_C"/>
    <property type="match status" value="1"/>
</dbReference>
<dbReference type="AlphaFoldDB" id="A0A975PFK3"/>
<dbReference type="InterPro" id="IPR029062">
    <property type="entry name" value="Class_I_gatase-like"/>
</dbReference>
<dbReference type="InterPro" id="IPR055557">
    <property type="entry name" value="DUF7133"/>
</dbReference>
<dbReference type="InterPro" id="IPR029010">
    <property type="entry name" value="ThuA-like"/>
</dbReference>
<dbReference type="Proteomes" id="UP000676169">
    <property type="component" value="Chromosome"/>
</dbReference>
<dbReference type="RefSeq" id="WP_211632593.1">
    <property type="nucleotide sequence ID" value="NZ_CP073100.1"/>
</dbReference>
<dbReference type="InterPro" id="IPR036909">
    <property type="entry name" value="Cyt_c-like_dom_sf"/>
</dbReference>
<dbReference type="Pfam" id="PF23500">
    <property type="entry name" value="DUF7133"/>
    <property type="match status" value="1"/>
</dbReference>
<keyword evidence="8" id="KW-1185">Reference proteome</keyword>
<protein>
    <submittedName>
        <fullName evidence="7">ThuA domain-containing protein</fullName>
    </submittedName>
</protein>
<feature type="signal peptide" evidence="5">
    <location>
        <begin position="1"/>
        <end position="27"/>
    </location>
</feature>
<dbReference type="PROSITE" id="PS51007">
    <property type="entry name" value="CYTC"/>
    <property type="match status" value="1"/>
</dbReference>
<gene>
    <name evidence="7" type="ORF">KBB96_04090</name>
</gene>
<name>A0A975PFK3_9BACT</name>
<evidence type="ECO:0000256" key="3">
    <source>
        <dbReference type="ARBA" id="ARBA00023004"/>
    </source>
</evidence>
<dbReference type="Pfam" id="PF06283">
    <property type="entry name" value="ThuA"/>
    <property type="match status" value="1"/>
</dbReference>
<dbReference type="Gene3D" id="1.25.10.10">
    <property type="entry name" value="Leucine-rich Repeat Variant"/>
    <property type="match status" value="1"/>
</dbReference>
<feature type="domain" description="Cytochrome c" evidence="6">
    <location>
        <begin position="1076"/>
        <end position="1165"/>
    </location>
</feature>
<dbReference type="NCBIfam" id="TIGR02604">
    <property type="entry name" value="Piru_Ver_Nterm"/>
    <property type="match status" value="1"/>
</dbReference>
<dbReference type="Gene3D" id="3.40.50.880">
    <property type="match status" value="1"/>
</dbReference>
<dbReference type="EMBL" id="CP073100">
    <property type="protein sequence ID" value="QUE52074.1"/>
    <property type="molecule type" value="Genomic_DNA"/>
</dbReference>
<dbReference type="InterPro" id="IPR013428">
    <property type="entry name" value="Membrane-bound_put_N"/>
</dbReference>